<sequence>MDLSFIFSEEDNSNLASVVPRLQSFGKKDDEEDVIDESATSRPYLSETWDVLDKRKSQNPLMN</sequence>
<protein>
    <submittedName>
        <fullName evidence="1">Uncharacterized protein</fullName>
    </submittedName>
</protein>
<dbReference type="AlphaFoldDB" id="A0A922K5L5"/>
<reference evidence="1" key="1">
    <citation type="submission" date="2021-01" db="EMBL/GenBank/DDBJ databases">
        <authorList>
            <person name="Lovell J.T."/>
            <person name="Bentley N."/>
            <person name="Bhattarai G."/>
            <person name="Jenkins J.W."/>
            <person name="Sreedasyam A."/>
            <person name="Alarcon Y."/>
            <person name="Bock C."/>
            <person name="Boston L."/>
            <person name="Carlson J."/>
            <person name="Cervantes K."/>
            <person name="Clermont K."/>
            <person name="Krom N."/>
            <person name="Kubenka K."/>
            <person name="Mamidi S."/>
            <person name="Mattison C."/>
            <person name="Monteros M."/>
            <person name="Pisani C."/>
            <person name="Plott C."/>
            <person name="Rajasekar S."/>
            <person name="Rhein H.S."/>
            <person name="Rohla C."/>
            <person name="Song M."/>
            <person name="Hilaire R.S."/>
            <person name="Shu S."/>
            <person name="Wells L."/>
            <person name="Wang X."/>
            <person name="Webber J."/>
            <person name="Heerema R.J."/>
            <person name="Klein P."/>
            <person name="Conner P."/>
            <person name="Grauke L."/>
            <person name="Grimwood J."/>
            <person name="Schmutz J."/>
            <person name="Randall J.J."/>
        </authorList>
    </citation>
    <scope>NUCLEOTIDE SEQUENCE</scope>
    <source>
        <tissue evidence="1">Leaf</tissue>
    </source>
</reference>
<evidence type="ECO:0000313" key="1">
    <source>
        <dbReference type="EMBL" id="KAG6733071.1"/>
    </source>
</evidence>
<comment type="caution">
    <text evidence="1">The sequence shown here is derived from an EMBL/GenBank/DDBJ whole genome shotgun (WGS) entry which is preliminary data.</text>
</comment>
<organism evidence="1 2">
    <name type="scientific">Carya illinoinensis</name>
    <name type="common">Pecan</name>
    <dbReference type="NCBI Taxonomy" id="32201"/>
    <lineage>
        <taxon>Eukaryota</taxon>
        <taxon>Viridiplantae</taxon>
        <taxon>Streptophyta</taxon>
        <taxon>Embryophyta</taxon>
        <taxon>Tracheophyta</taxon>
        <taxon>Spermatophyta</taxon>
        <taxon>Magnoliopsida</taxon>
        <taxon>eudicotyledons</taxon>
        <taxon>Gunneridae</taxon>
        <taxon>Pentapetalae</taxon>
        <taxon>rosids</taxon>
        <taxon>fabids</taxon>
        <taxon>Fagales</taxon>
        <taxon>Juglandaceae</taxon>
        <taxon>Carya</taxon>
    </lineage>
</organism>
<name>A0A922K5L5_CARIL</name>
<accession>A0A922K5L5</accession>
<gene>
    <name evidence="1" type="ORF">I3842_01G208700</name>
</gene>
<dbReference type="EMBL" id="CM031825">
    <property type="protein sequence ID" value="KAG6733071.1"/>
    <property type="molecule type" value="Genomic_DNA"/>
</dbReference>
<evidence type="ECO:0000313" key="2">
    <source>
        <dbReference type="Proteomes" id="UP000811246"/>
    </source>
</evidence>
<proteinExistence type="predicted"/>
<dbReference type="Proteomes" id="UP000811246">
    <property type="component" value="Chromosome 1"/>
</dbReference>